<evidence type="ECO:0000313" key="1">
    <source>
        <dbReference type="EMBL" id="CAF4221883.1"/>
    </source>
</evidence>
<gene>
    <name evidence="1" type="ORF">FNK824_LOCUS37286</name>
</gene>
<sequence length="23" mass="2720">MDFELINNNDDKKKLKSNAKILQ</sequence>
<dbReference type="AlphaFoldDB" id="A0A820CRK0"/>
<reference evidence="1" key="1">
    <citation type="submission" date="2021-02" db="EMBL/GenBank/DDBJ databases">
        <authorList>
            <person name="Nowell W R."/>
        </authorList>
    </citation>
    <scope>NUCLEOTIDE SEQUENCE</scope>
</reference>
<dbReference type="Proteomes" id="UP000663874">
    <property type="component" value="Unassembled WGS sequence"/>
</dbReference>
<evidence type="ECO:0000313" key="2">
    <source>
        <dbReference type="Proteomes" id="UP000663874"/>
    </source>
</evidence>
<protein>
    <submittedName>
        <fullName evidence="1">Uncharacterized protein</fullName>
    </submittedName>
</protein>
<proteinExistence type="predicted"/>
<comment type="caution">
    <text evidence="1">The sequence shown here is derived from an EMBL/GenBank/DDBJ whole genome shotgun (WGS) entry which is preliminary data.</text>
</comment>
<accession>A0A820CRK0</accession>
<feature type="non-terminal residue" evidence="1">
    <location>
        <position position="23"/>
    </location>
</feature>
<name>A0A820CRK0_9BILA</name>
<organism evidence="1 2">
    <name type="scientific">Rotaria sordida</name>
    <dbReference type="NCBI Taxonomy" id="392033"/>
    <lineage>
        <taxon>Eukaryota</taxon>
        <taxon>Metazoa</taxon>
        <taxon>Spiralia</taxon>
        <taxon>Gnathifera</taxon>
        <taxon>Rotifera</taxon>
        <taxon>Eurotatoria</taxon>
        <taxon>Bdelloidea</taxon>
        <taxon>Philodinida</taxon>
        <taxon>Philodinidae</taxon>
        <taxon>Rotaria</taxon>
    </lineage>
</organism>
<dbReference type="EMBL" id="CAJOBE010018612">
    <property type="protein sequence ID" value="CAF4221883.1"/>
    <property type="molecule type" value="Genomic_DNA"/>
</dbReference>